<reference evidence="2 3" key="1">
    <citation type="journal article" date="2020" name="ISME J.">
        <title>Uncovering the hidden diversity of litter-decomposition mechanisms in mushroom-forming fungi.</title>
        <authorList>
            <person name="Floudas D."/>
            <person name="Bentzer J."/>
            <person name="Ahren D."/>
            <person name="Johansson T."/>
            <person name="Persson P."/>
            <person name="Tunlid A."/>
        </authorList>
    </citation>
    <scope>NUCLEOTIDE SEQUENCE [LARGE SCALE GENOMIC DNA]</scope>
    <source>
        <strain evidence="2 3">CBS 101986</strain>
    </source>
</reference>
<dbReference type="PANTHER" id="PTHR13464">
    <property type="entry name" value="TRANSCRIPTIONAL REGULATOR PROTEIN HCNGP"/>
    <property type="match status" value="1"/>
</dbReference>
<evidence type="ECO:0000313" key="2">
    <source>
        <dbReference type="EMBL" id="KAF5310599.1"/>
    </source>
</evidence>
<evidence type="ECO:0008006" key="4">
    <source>
        <dbReference type="Google" id="ProtNLM"/>
    </source>
</evidence>
<feature type="compositionally biased region" description="Basic and acidic residues" evidence="1">
    <location>
        <begin position="263"/>
        <end position="272"/>
    </location>
</feature>
<dbReference type="InterPro" id="IPR012479">
    <property type="entry name" value="SAP30BP"/>
</dbReference>
<dbReference type="OrthoDB" id="1714508at2759"/>
<dbReference type="Proteomes" id="UP000567179">
    <property type="component" value="Unassembled WGS sequence"/>
</dbReference>
<evidence type="ECO:0000313" key="3">
    <source>
        <dbReference type="Proteomes" id="UP000567179"/>
    </source>
</evidence>
<feature type="region of interest" description="Disordered" evidence="1">
    <location>
        <begin position="1"/>
        <end position="37"/>
    </location>
</feature>
<keyword evidence="3" id="KW-1185">Reference proteome</keyword>
<dbReference type="GO" id="GO:0005634">
    <property type="term" value="C:nucleus"/>
    <property type="evidence" value="ECO:0007669"/>
    <property type="project" value="TreeGrafter"/>
</dbReference>
<dbReference type="EMBL" id="JAACJJ010000057">
    <property type="protein sequence ID" value="KAF5310599.1"/>
    <property type="molecule type" value="Genomic_DNA"/>
</dbReference>
<proteinExistence type="predicted"/>
<sequence>MNGLVAYDYDSPSESEAGPSKFHKVMSNDKSTKGEVKNATDVRRIPKAQVIIKRPSTTLKHQPRAHISDDITQEGIPATSSQFSVDPTPAPLQPNAPSDELVQLRATLRPPSSPGAEDWGIPPASSEPCDPALMTKLTQFATMKRDSVNPKHFNDSLMSHRSFRNPHLYTQLVDFVDVDERATNFPKDMWDPNDVQPDWFADQIADAQKERSEKQAAAQAPGKRSRIDFSSSRDQHSSTAAPPLKKSRFQPYGASGASISAGREPRQNTRWG</sequence>
<feature type="compositionally biased region" description="Basic and acidic residues" evidence="1">
    <location>
        <begin position="225"/>
        <end position="236"/>
    </location>
</feature>
<dbReference type="GO" id="GO:0006355">
    <property type="term" value="P:regulation of DNA-templated transcription"/>
    <property type="evidence" value="ECO:0007669"/>
    <property type="project" value="InterPro"/>
</dbReference>
<evidence type="ECO:0000256" key="1">
    <source>
        <dbReference type="SAM" id="MobiDB-lite"/>
    </source>
</evidence>
<comment type="caution">
    <text evidence="2">The sequence shown here is derived from an EMBL/GenBank/DDBJ whole genome shotgun (WGS) entry which is preliminary data.</text>
</comment>
<dbReference type="AlphaFoldDB" id="A0A8H5ATG2"/>
<feature type="compositionally biased region" description="Basic and acidic residues" evidence="1">
    <location>
        <begin position="26"/>
        <end position="37"/>
    </location>
</feature>
<name>A0A8H5ATG2_9AGAR</name>
<dbReference type="PANTHER" id="PTHR13464:SF0">
    <property type="entry name" value="SAP30-BINDING PROTEIN"/>
    <property type="match status" value="1"/>
</dbReference>
<organism evidence="2 3">
    <name type="scientific">Psilocybe cf. subviscida</name>
    <dbReference type="NCBI Taxonomy" id="2480587"/>
    <lineage>
        <taxon>Eukaryota</taxon>
        <taxon>Fungi</taxon>
        <taxon>Dikarya</taxon>
        <taxon>Basidiomycota</taxon>
        <taxon>Agaricomycotina</taxon>
        <taxon>Agaricomycetes</taxon>
        <taxon>Agaricomycetidae</taxon>
        <taxon>Agaricales</taxon>
        <taxon>Agaricineae</taxon>
        <taxon>Strophariaceae</taxon>
        <taxon>Psilocybe</taxon>
    </lineage>
</organism>
<feature type="region of interest" description="Disordered" evidence="1">
    <location>
        <begin position="207"/>
        <end position="272"/>
    </location>
</feature>
<feature type="region of interest" description="Disordered" evidence="1">
    <location>
        <begin position="53"/>
        <end position="97"/>
    </location>
</feature>
<gene>
    <name evidence="2" type="ORF">D9619_008247</name>
</gene>
<accession>A0A8H5ATG2</accession>
<protein>
    <recommendedName>
        <fullName evidence="4">HCNGP-domain-containing protein</fullName>
    </recommendedName>
</protein>
<dbReference type="Pfam" id="PF07818">
    <property type="entry name" value="HCNGP"/>
    <property type="match status" value="1"/>
</dbReference>